<proteinExistence type="inferred from homology"/>
<dbReference type="InterPro" id="IPR011010">
    <property type="entry name" value="DNA_brk_join_enz"/>
</dbReference>
<dbReference type="PANTHER" id="PTHR30349:SF81">
    <property type="entry name" value="TYROSINE RECOMBINASE XERC"/>
    <property type="match status" value="1"/>
</dbReference>
<feature type="domain" description="Tyr recombinase" evidence="11">
    <location>
        <begin position="106"/>
        <end position="288"/>
    </location>
</feature>
<evidence type="ECO:0000313" key="14">
    <source>
        <dbReference type="Proteomes" id="UP000823850"/>
    </source>
</evidence>
<dbReference type="NCBIfam" id="TIGR02225">
    <property type="entry name" value="recomb_XerD"/>
    <property type="match status" value="1"/>
</dbReference>
<evidence type="ECO:0000256" key="7">
    <source>
        <dbReference type="ARBA" id="ARBA00023125"/>
    </source>
</evidence>
<organism evidence="13 14">
    <name type="scientific">Candidatus Blautia stercoripullorum</name>
    <dbReference type="NCBI Taxonomy" id="2838502"/>
    <lineage>
        <taxon>Bacteria</taxon>
        <taxon>Bacillati</taxon>
        <taxon>Bacillota</taxon>
        <taxon>Clostridia</taxon>
        <taxon>Lachnospirales</taxon>
        <taxon>Lachnospiraceae</taxon>
        <taxon>Blautia</taxon>
    </lineage>
</organism>
<evidence type="ECO:0000256" key="1">
    <source>
        <dbReference type="ARBA" id="ARBA00004496"/>
    </source>
</evidence>
<dbReference type="InterPro" id="IPR011932">
    <property type="entry name" value="Recomb_XerD"/>
</dbReference>
<feature type="active site" evidence="10">
    <location>
        <position position="243"/>
    </location>
</feature>
<keyword evidence="5 10" id="KW-0159">Chromosome partition</keyword>
<evidence type="ECO:0000259" key="12">
    <source>
        <dbReference type="PROSITE" id="PS51900"/>
    </source>
</evidence>
<dbReference type="PANTHER" id="PTHR30349">
    <property type="entry name" value="PHAGE INTEGRASE-RELATED"/>
    <property type="match status" value="1"/>
</dbReference>
<reference evidence="13" key="1">
    <citation type="journal article" date="2021" name="PeerJ">
        <title>Extensive microbial diversity within the chicken gut microbiome revealed by metagenomics and culture.</title>
        <authorList>
            <person name="Gilroy R."/>
            <person name="Ravi A."/>
            <person name="Getino M."/>
            <person name="Pursley I."/>
            <person name="Horton D.L."/>
            <person name="Alikhan N.F."/>
            <person name="Baker D."/>
            <person name="Gharbi K."/>
            <person name="Hall N."/>
            <person name="Watson M."/>
            <person name="Adriaenssens E.M."/>
            <person name="Foster-Nyarko E."/>
            <person name="Jarju S."/>
            <person name="Secka A."/>
            <person name="Antonio M."/>
            <person name="Oren A."/>
            <person name="Chaudhuri R.R."/>
            <person name="La Ragione R."/>
            <person name="Hildebrand F."/>
            <person name="Pallen M.J."/>
        </authorList>
    </citation>
    <scope>NUCLEOTIDE SEQUENCE</scope>
    <source>
        <strain evidence="13">ChiW19-6364</strain>
    </source>
</reference>
<dbReference type="EMBL" id="DWUX01000177">
    <property type="protein sequence ID" value="HJD40298.1"/>
    <property type="molecule type" value="Genomic_DNA"/>
</dbReference>
<comment type="similarity">
    <text evidence="10">Belongs to the 'phage' integrase family. XerC subfamily.</text>
</comment>
<dbReference type="GO" id="GO:0009037">
    <property type="term" value="F:tyrosine-based site-specific recombinase activity"/>
    <property type="evidence" value="ECO:0007669"/>
    <property type="project" value="UniProtKB-UniRule"/>
</dbReference>
<accession>A0A9D2RBY4</accession>
<reference evidence="13" key="2">
    <citation type="submission" date="2021-04" db="EMBL/GenBank/DDBJ databases">
        <authorList>
            <person name="Gilroy R."/>
        </authorList>
    </citation>
    <scope>NUCLEOTIDE SEQUENCE</scope>
    <source>
        <strain evidence="13">ChiW19-6364</strain>
    </source>
</reference>
<sequence length="294" mass="33331">MKCEIQEFIDYLHNTRGTSKNTEVSYERDLKKLEQYLTEEGIGTGEQVTSTVLNSYVLYMERRNFAASSISRSIASIRAFFQFLCQKNGWKENPAEKLKAPKIEKKLPDILTIEEVDLLLRQPKGNTAKGIRDKAMLELLYATGIRVSELISLKINNINLRLGYLTCSGGGRERVIPFGTTARQALENYLVKSREQLLGEGKSDFLFLNCSGKSMSRQGFWKVLKGYAASAGIQQDITPHTLRHSFAAHLVQNGADLKSVQEMMGHSDISTTQIYMNMNIHKIRDVYMKAHPRK</sequence>
<evidence type="ECO:0000256" key="8">
    <source>
        <dbReference type="ARBA" id="ARBA00023172"/>
    </source>
</evidence>
<dbReference type="GO" id="GO:0003677">
    <property type="term" value="F:DNA binding"/>
    <property type="evidence" value="ECO:0007669"/>
    <property type="project" value="UniProtKB-UniRule"/>
</dbReference>
<evidence type="ECO:0000256" key="6">
    <source>
        <dbReference type="ARBA" id="ARBA00022908"/>
    </source>
</evidence>
<keyword evidence="4 10" id="KW-0132">Cell division</keyword>
<dbReference type="InterPro" id="IPR044068">
    <property type="entry name" value="CB"/>
</dbReference>
<dbReference type="GO" id="GO:0007059">
    <property type="term" value="P:chromosome segregation"/>
    <property type="evidence" value="ECO:0007669"/>
    <property type="project" value="UniProtKB-UniRule"/>
</dbReference>
<evidence type="ECO:0000256" key="4">
    <source>
        <dbReference type="ARBA" id="ARBA00022618"/>
    </source>
</evidence>
<feature type="active site" description="O-(3'-phospho-DNA)-tyrosine intermediate" evidence="10">
    <location>
        <position position="275"/>
    </location>
</feature>
<dbReference type="Pfam" id="PF00589">
    <property type="entry name" value="Phage_integrase"/>
    <property type="match status" value="1"/>
</dbReference>
<evidence type="ECO:0000256" key="3">
    <source>
        <dbReference type="ARBA" id="ARBA00022490"/>
    </source>
</evidence>
<dbReference type="InterPro" id="IPR004107">
    <property type="entry name" value="Integrase_SAM-like_N"/>
</dbReference>
<dbReference type="PROSITE" id="PS51900">
    <property type="entry name" value="CB"/>
    <property type="match status" value="1"/>
</dbReference>
<dbReference type="InterPro" id="IPR013762">
    <property type="entry name" value="Integrase-like_cat_sf"/>
</dbReference>
<dbReference type="PROSITE" id="PS51898">
    <property type="entry name" value="TYR_RECOMBINASE"/>
    <property type="match status" value="1"/>
</dbReference>
<keyword evidence="7 10" id="KW-0238">DNA-binding</keyword>
<protein>
    <recommendedName>
        <fullName evidence="10">Tyrosine recombinase XerC</fullName>
    </recommendedName>
</protein>
<name>A0A9D2RBY4_9FIRM</name>
<dbReference type="InterPro" id="IPR010998">
    <property type="entry name" value="Integrase_recombinase_N"/>
</dbReference>
<dbReference type="Gene3D" id="1.10.443.10">
    <property type="entry name" value="Intergrase catalytic core"/>
    <property type="match status" value="1"/>
</dbReference>
<dbReference type="HAMAP" id="MF_01808">
    <property type="entry name" value="Recomb_XerC_XerD"/>
    <property type="match status" value="1"/>
</dbReference>
<dbReference type="InterPro" id="IPR002104">
    <property type="entry name" value="Integrase_catalytic"/>
</dbReference>
<dbReference type="Pfam" id="PF02899">
    <property type="entry name" value="Phage_int_SAM_1"/>
    <property type="match status" value="1"/>
</dbReference>
<dbReference type="GO" id="GO:0051301">
    <property type="term" value="P:cell division"/>
    <property type="evidence" value="ECO:0007669"/>
    <property type="project" value="UniProtKB-KW"/>
</dbReference>
<comment type="similarity">
    <text evidence="2">Belongs to the 'phage' integrase family. XerD subfamily.</text>
</comment>
<comment type="subunit">
    <text evidence="10">Forms a cyclic heterotetrameric complex composed of two molecules of XerC and two molecules of XerD.</text>
</comment>
<gene>
    <name evidence="13" type="primary">xerD</name>
    <name evidence="10" type="synonym">xerC</name>
    <name evidence="13" type="ORF">H9913_09740</name>
</gene>
<keyword evidence="3 10" id="KW-0963">Cytoplasm</keyword>
<dbReference type="Gene3D" id="1.10.150.130">
    <property type="match status" value="1"/>
</dbReference>
<dbReference type="GO" id="GO:0006313">
    <property type="term" value="P:DNA transposition"/>
    <property type="evidence" value="ECO:0007669"/>
    <property type="project" value="UniProtKB-UniRule"/>
</dbReference>
<feature type="active site" evidence="10">
    <location>
        <position position="240"/>
    </location>
</feature>
<evidence type="ECO:0000256" key="9">
    <source>
        <dbReference type="ARBA" id="ARBA00023306"/>
    </source>
</evidence>
<evidence type="ECO:0000256" key="5">
    <source>
        <dbReference type="ARBA" id="ARBA00022829"/>
    </source>
</evidence>
<comment type="subcellular location">
    <subcellularLocation>
        <location evidence="1 10">Cytoplasm</location>
    </subcellularLocation>
</comment>
<comment type="caution">
    <text evidence="13">The sequence shown here is derived from an EMBL/GenBank/DDBJ whole genome shotgun (WGS) entry which is preliminary data.</text>
</comment>
<feature type="active site" evidence="10">
    <location>
        <position position="266"/>
    </location>
</feature>
<dbReference type="Proteomes" id="UP000823850">
    <property type="component" value="Unassembled WGS sequence"/>
</dbReference>
<dbReference type="SUPFAM" id="SSF56349">
    <property type="entry name" value="DNA breaking-rejoining enzymes"/>
    <property type="match status" value="1"/>
</dbReference>
<comment type="caution">
    <text evidence="10">Lacks conserved residue(s) required for the propagation of feature annotation.</text>
</comment>
<comment type="function">
    <text evidence="10">Site-specific tyrosine recombinase, which acts by catalyzing the cutting and rejoining of the recombining DNA molecules. The XerC-XerD complex is essential to convert dimers of the bacterial chromosome into monomers to permit their segregation at cell division. It also contributes to the segregational stability of plasmids.</text>
</comment>
<keyword evidence="6 10" id="KW-0229">DNA integration</keyword>
<evidence type="ECO:0000259" key="11">
    <source>
        <dbReference type="PROSITE" id="PS51898"/>
    </source>
</evidence>
<evidence type="ECO:0000256" key="2">
    <source>
        <dbReference type="ARBA" id="ARBA00010450"/>
    </source>
</evidence>
<dbReference type="NCBIfam" id="NF001399">
    <property type="entry name" value="PRK00283.1"/>
    <property type="match status" value="1"/>
</dbReference>
<evidence type="ECO:0000256" key="10">
    <source>
        <dbReference type="HAMAP-Rule" id="MF_01808"/>
    </source>
</evidence>
<keyword evidence="8 10" id="KW-0233">DNA recombination</keyword>
<dbReference type="InterPro" id="IPR023009">
    <property type="entry name" value="Tyrosine_recombinase_XerC/XerD"/>
</dbReference>
<feature type="active site" evidence="10">
    <location>
        <position position="146"/>
    </location>
</feature>
<dbReference type="GO" id="GO:0005737">
    <property type="term" value="C:cytoplasm"/>
    <property type="evidence" value="ECO:0007669"/>
    <property type="project" value="UniProtKB-SubCell"/>
</dbReference>
<feature type="domain" description="Core-binding (CB)" evidence="12">
    <location>
        <begin position="1"/>
        <end position="85"/>
    </location>
</feature>
<dbReference type="AlphaFoldDB" id="A0A9D2RBY4"/>
<dbReference type="InterPro" id="IPR050090">
    <property type="entry name" value="Tyrosine_recombinase_XerCD"/>
</dbReference>
<evidence type="ECO:0000313" key="13">
    <source>
        <dbReference type="EMBL" id="HJD40298.1"/>
    </source>
</evidence>
<keyword evidence="9 10" id="KW-0131">Cell cycle</keyword>
<dbReference type="CDD" id="cd00798">
    <property type="entry name" value="INT_XerDC_C"/>
    <property type="match status" value="1"/>
</dbReference>